<gene>
    <name evidence="1" type="ORF">B0H17DRAFT_1125614</name>
</gene>
<reference evidence="1" key="1">
    <citation type="submission" date="2023-03" db="EMBL/GenBank/DDBJ databases">
        <title>Massive genome expansion in bonnet fungi (Mycena s.s.) driven by repeated elements and novel gene families across ecological guilds.</title>
        <authorList>
            <consortium name="Lawrence Berkeley National Laboratory"/>
            <person name="Harder C.B."/>
            <person name="Miyauchi S."/>
            <person name="Viragh M."/>
            <person name="Kuo A."/>
            <person name="Thoen E."/>
            <person name="Andreopoulos B."/>
            <person name="Lu D."/>
            <person name="Skrede I."/>
            <person name="Drula E."/>
            <person name="Henrissat B."/>
            <person name="Morin E."/>
            <person name="Kohler A."/>
            <person name="Barry K."/>
            <person name="LaButti K."/>
            <person name="Morin E."/>
            <person name="Salamov A."/>
            <person name="Lipzen A."/>
            <person name="Mereny Z."/>
            <person name="Hegedus B."/>
            <person name="Baldrian P."/>
            <person name="Stursova M."/>
            <person name="Weitz H."/>
            <person name="Taylor A."/>
            <person name="Grigoriev I.V."/>
            <person name="Nagy L.G."/>
            <person name="Martin F."/>
            <person name="Kauserud H."/>
        </authorList>
    </citation>
    <scope>NUCLEOTIDE SEQUENCE</scope>
    <source>
        <strain evidence="1">CBHHK067</strain>
    </source>
</reference>
<dbReference type="EMBL" id="JARKIE010000006">
    <property type="protein sequence ID" value="KAJ7706780.1"/>
    <property type="molecule type" value="Genomic_DNA"/>
</dbReference>
<protein>
    <submittedName>
        <fullName evidence="1">Uncharacterized protein</fullName>
    </submittedName>
</protein>
<comment type="caution">
    <text evidence="1">The sequence shown here is derived from an EMBL/GenBank/DDBJ whole genome shotgun (WGS) entry which is preliminary data.</text>
</comment>
<accession>A0AAD7GWK3</accession>
<organism evidence="1 2">
    <name type="scientific">Mycena rosella</name>
    <name type="common">Pink bonnet</name>
    <name type="synonym">Agaricus rosellus</name>
    <dbReference type="NCBI Taxonomy" id="1033263"/>
    <lineage>
        <taxon>Eukaryota</taxon>
        <taxon>Fungi</taxon>
        <taxon>Dikarya</taxon>
        <taxon>Basidiomycota</taxon>
        <taxon>Agaricomycotina</taxon>
        <taxon>Agaricomycetes</taxon>
        <taxon>Agaricomycetidae</taxon>
        <taxon>Agaricales</taxon>
        <taxon>Marasmiineae</taxon>
        <taxon>Mycenaceae</taxon>
        <taxon>Mycena</taxon>
    </lineage>
</organism>
<evidence type="ECO:0000313" key="2">
    <source>
        <dbReference type="Proteomes" id="UP001221757"/>
    </source>
</evidence>
<name>A0AAD7GWK3_MYCRO</name>
<sequence>MPVHSQGRPNTELEGAAFRLRVPDTQGPWDGAYISPLALRGGSLVRVSLRSGFPKTGIVVCCDYQAHQTGGTHGDETAVTKIPCRQWSFPARILLYDDEYERRFAAKRGWLGSPGSRGHTLESGEHIGAIIIGEAAAARRLEFSKRLTPNVEINEITPITFGAFIPRGYDAEEVGMYLPRDYHDSGRREIWYPDSGSIDSATTV</sequence>
<dbReference type="AlphaFoldDB" id="A0AAD7GWK3"/>
<dbReference type="Proteomes" id="UP001221757">
    <property type="component" value="Unassembled WGS sequence"/>
</dbReference>
<evidence type="ECO:0000313" key="1">
    <source>
        <dbReference type="EMBL" id="KAJ7706780.1"/>
    </source>
</evidence>
<proteinExistence type="predicted"/>
<keyword evidence="2" id="KW-1185">Reference proteome</keyword>